<dbReference type="WBParaSite" id="SVE_1805200.1">
    <property type="protein sequence ID" value="SVE_1805200.1"/>
    <property type="gene ID" value="SVE_1805200"/>
</dbReference>
<dbReference type="Pfam" id="PF02434">
    <property type="entry name" value="Fringe"/>
    <property type="match status" value="1"/>
</dbReference>
<evidence type="ECO:0000259" key="10">
    <source>
        <dbReference type="Pfam" id="PF02434"/>
    </source>
</evidence>
<evidence type="ECO:0000256" key="4">
    <source>
        <dbReference type="ARBA" id="ARBA00022679"/>
    </source>
</evidence>
<reference evidence="11" key="1">
    <citation type="submission" date="2014-07" db="EMBL/GenBank/DDBJ databases">
        <authorList>
            <person name="Martin A.A"/>
            <person name="De Silva N."/>
        </authorList>
    </citation>
    <scope>NUCLEOTIDE SEQUENCE</scope>
</reference>
<sequence>MNFLYIFTILCLKTINIILTLPILNYNNIPNNFLTITVKTTSKNYDTRVRDILDTWFKKLPNNIWFITDLDDDQISTLSGNHLISTECGMEHKISDLVCKMEKELEVFTYQNSLWSCHFDDDNYVNIDKLIELLQIFDPSLPYFFGKRSIKNPLYINNFNLKYATGGAGFCISRGILSTIEKDIKYGRYLDIAFDNRLPDDMAFSYFLEYNYNFPLTVIDGFHSHLEMESNILNPDDEISFSFNDMNNENQRVKMIIPDYCVFPNDKRFMRALHCLVEERRHRRIKN</sequence>
<evidence type="ECO:0000313" key="11">
    <source>
        <dbReference type="Proteomes" id="UP000035680"/>
    </source>
</evidence>
<evidence type="ECO:0000256" key="5">
    <source>
        <dbReference type="ARBA" id="ARBA00022692"/>
    </source>
</evidence>
<comment type="subcellular location">
    <subcellularLocation>
        <location evidence="9">Endomembrane system</location>
        <topology evidence="9">Single-pass membrane protein</topology>
    </subcellularLocation>
    <subcellularLocation>
        <location evidence="1">Membrane</location>
        <topology evidence="1">Single-pass type II membrane protein</topology>
    </subcellularLocation>
</comment>
<keyword evidence="11" id="KW-1185">Reference proteome</keyword>
<dbReference type="GO" id="GO:0012505">
    <property type="term" value="C:endomembrane system"/>
    <property type="evidence" value="ECO:0007669"/>
    <property type="project" value="UniProtKB-SubCell"/>
</dbReference>
<dbReference type="Proteomes" id="UP000035680">
    <property type="component" value="Unassembled WGS sequence"/>
</dbReference>
<feature type="domain" description="Fringe-like glycosyltransferase" evidence="10">
    <location>
        <begin position="34"/>
        <end position="254"/>
    </location>
</feature>
<organism evidence="11 12">
    <name type="scientific">Strongyloides venezuelensis</name>
    <name type="common">Threadworm</name>
    <dbReference type="NCBI Taxonomy" id="75913"/>
    <lineage>
        <taxon>Eukaryota</taxon>
        <taxon>Metazoa</taxon>
        <taxon>Ecdysozoa</taxon>
        <taxon>Nematoda</taxon>
        <taxon>Chromadorea</taxon>
        <taxon>Rhabditida</taxon>
        <taxon>Tylenchina</taxon>
        <taxon>Panagrolaimomorpha</taxon>
        <taxon>Strongyloidoidea</taxon>
        <taxon>Strongyloididae</taxon>
        <taxon>Strongyloides</taxon>
    </lineage>
</organism>
<keyword evidence="7" id="KW-1133">Transmembrane helix</keyword>
<dbReference type="GO" id="GO:0016020">
    <property type="term" value="C:membrane"/>
    <property type="evidence" value="ECO:0007669"/>
    <property type="project" value="UniProtKB-SubCell"/>
</dbReference>
<evidence type="ECO:0000256" key="1">
    <source>
        <dbReference type="ARBA" id="ARBA00004606"/>
    </source>
</evidence>
<evidence type="ECO:0000256" key="2">
    <source>
        <dbReference type="ARBA" id="ARBA00008661"/>
    </source>
</evidence>
<evidence type="ECO:0000256" key="3">
    <source>
        <dbReference type="ARBA" id="ARBA00022676"/>
    </source>
</evidence>
<evidence type="ECO:0000313" key="12">
    <source>
        <dbReference type="WBParaSite" id="SVE_1805200.1"/>
    </source>
</evidence>
<keyword evidence="8" id="KW-0472">Membrane</keyword>
<dbReference type="GO" id="GO:0016757">
    <property type="term" value="F:glycosyltransferase activity"/>
    <property type="evidence" value="ECO:0007669"/>
    <property type="project" value="UniProtKB-KW"/>
</dbReference>
<evidence type="ECO:0000256" key="9">
    <source>
        <dbReference type="ARBA" id="ARBA00037847"/>
    </source>
</evidence>
<evidence type="ECO:0000256" key="8">
    <source>
        <dbReference type="ARBA" id="ARBA00023136"/>
    </source>
</evidence>
<evidence type="ECO:0000256" key="6">
    <source>
        <dbReference type="ARBA" id="ARBA00022968"/>
    </source>
</evidence>
<protein>
    <submittedName>
        <fullName evidence="12">Fringe glycosyltransferase (inferred by orthology to a D. melanogaster protein)</fullName>
    </submittedName>
</protein>
<name>A0A0K0G020_STRVS</name>
<evidence type="ECO:0000256" key="7">
    <source>
        <dbReference type="ARBA" id="ARBA00022989"/>
    </source>
</evidence>
<dbReference type="STRING" id="75913.A0A0K0G020"/>
<keyword evidence="5" id="KW-0812">Transmembrane</keyword>
<keyword evidence="3" id="KW-0328">Glycosyltransferase</keyword>
<keyword evidence="4" id="KW-0808">Transferase</keyword>
<keyword evidence="6" id="KW-0735">Signal-anchor</keyword>
<dbReference type="AlphaFoldDB" id="A0A0K0G020"/>
<proteinExistence type="inferred from homology"/>
<dbReference type="Gene3D" id="3.90.550.50">
    <property type="match status" value="1"/>
</dbReference>
<reference evidence="12" key="2">
    <citation type="submission" date="2015-08" db="UniProtKB">
        <authorList>
            <consortium name="WormBaseParasite"/>
        </authorList>
    </citation>
    <scope>IDENTIFICATION</scope>
</reference>
<dbReference type="InterPro" id="IPR003378">
    <property type="entry name" value="Fringe-like_glycosylTrfase"/>
</dbReference>
<dbReference type="PANTHER" id="PTHR10811">
    <property type="entry name" value="FRINGE-RELATED"/>
    <property type="match status" value="1"/>
</dbReference>
<comment type="similarity">
    <text evidence="2">Belongs to the glycosyltransferase 31 family.</text>
</comment>
<accession>A0A0K0G020</accession>